<dbReference type="InterPro" id="IPR001680">
    <property type="entry name" value="WD40_rpt"/>
</dbReference>
<organism evidence="6 7">
    <name type="scientific">Amphibalanus amphitrite</name>
    <name type="common">Striped barnacle</name>
    <name type="synonym">Balanus amphitrite</name>
    <dbReference type="NCBI Taxonomy" id="1232801"/>
    <lineage>
        <taxon>Eukaryota</taxon>
        <taxon>Metazoa</taxon>
        <taxon>Ecdysozoa</taxon>
        <taxon>Arthropoda</taxon>
        <taxon>Crustacea</taxon>
        <taxon>Multicrustacea</taxon>
        <taxon>Cirripedia</taxon>
        <taxon>Thoracica</taxon>
        <taxon>Thoracicalcarea</taxon>
        <taxon>Balanomorpha</taxon>
        <taxon>Balanoidea</taxon>
        <taxon>Balanidae</taxon>
        <taxon>Amphibalaninae</taxon>
        <taxon>Amphibalanus</taxon>
    </lineage>
</organism>
<dbReference type="SMART" id="SM00320">
    <property type="entry name" value="WD40"/>
    <property type="match status" value="8"/>
</dbReference>
<accession>A0A6A4W9K3</accession>
<name>A0A6A4W9K3_AMPAM</name>
<dbReference type="InterPro" id="IPR056151">
    <property type="entry name" value="Beta-prop_DCAF12"/>
</dbReference>
<dbReference type="CDD" id="cd00200">
    <property type="entry name" value="WD40"/>
    <property type="match status" value="1"/>
</dbReference>
<feature type="compositionally biased region" description="Basic and acidic residues" evidence="4">
    <location>
        <begin position="439"/>
        <end position="450"/>
    </location>
</feature>
<dbReference type="PROSITE" id="PS00678">
    <property type="entry name" value="WD_REPEATS_1"/>
    <property type="match status" value="1"/>
</dbReference>
<dbReference type="Proteomes" id="UP000440578">
    <property type="component" value="Unassembled WGS sequence"/>
</dbReference>
<proteinExistence type="predicted"/>
<dbReference type="PROSITE" id="PS50082">
    <property type="entry name" value="WD_REPEATS_2"/>
    <property type="match status" value="4"/>
</dbReference>
<dbReference type="Gene3D" id="2.130.10.10">
    <property type="entry name" value="YVTN repeat-like/Quinoprotein amine dehydrogenase"/>
    <property type="match status" value="2"/>
</dbReference>
<dbReference type="InterPro" id="IPR020472">
    <property type="entry name" value="WD40_PAC1"/>
</dbReference>
<dbReference type="PANTHER" id="PTHR19848">
    <property type="entry name" value="WD40 REPEAT PROTEIN"/>
    <property type="match status" value="1"/>
</dbReference>
<dbReference type="SUPFAM" id="SSF50998">
    <property type="entry name" value="Quinoprotein alcohol dehydrogenase-like"/>
    <property type="match status" value="1"/>
</dbReference>
<evidence type="ECO:0000256" key="3">
    <source>
        <dbReference type="PROSITE-ProRule" id="PRU00221"/>
    </source>
</evidence>
<evidence type="ECO:0000256" key="2">
    <source>
        <dbReference type="ARBA" id="ARBA00022737"/>
    </source>
</evidence>
<feature type="repeat" description="WD" evidence="3">
    <location>
        <begin position="24"/>
        <end position="57"/>
    </location>
</feature>
<comment type="caution">
    <text evidence="6">The sequence shown here is derived from an EMBL/GenBank/DDBJ whole genome shotgun (WGS) entry which is preliminary data.</text>
</comment>
<dbReference type="OrthoDB" id="674604at2759"/>
<dbReference type="InterPro" id="IPR015943">
    <property type="entry name" value="WD40/YVTN_repeat-like_dom_sf"/>
</dbReference>
<dbReference type="PRINTS" id="PR00320">
    <property type="entry name" value="GPROTEINBRPT"/>
</dbReference>
<keyword evidence="7" id="KW-1185">Reference proteome</keyword>
<protein>
    <submittedName>
        <fullName evidence="6">WD repeat-containing protein 86</fullName>
    </submittedName>
</protein>
<evidence type="ECO:0000259" key="5">
    <source>
        <dbReference type="Pfam" id="PF23760"/>
    </source>
</evidence>
<evidence type="ECO:0000256" key="1">
    <source>
        <dbReference type="ARBA" id="ARBA00022574"/>
    </source>
</evidence>
<feature type="domain" description="DDB1- and CUL4-associated factor 12 beta-propeller" evidence="5">
    <location>
        <begin position="26"/>
        <end position="99"/>
    </location>
</feature>
<dbReference type="Pfam" id="PF23760">
    <property type="entry name" value="Beta-prop_DCAF12"/>
    <property type="match status" value="1"/>
</dbReference>
<feature type="compositionally biased region" description="Basic and acidic residues" evidence="4">
    <location>
        <begin position="194"/>
        <end position="203"/>
    </location>
</feature>
<keyword evidence="2" id="KW-0677">Repeat</keyword>
<feature type="region of interest" description="Disordered" evidence="4">
    <location>
        <begin position="185"/>
        <end position="228"/>
    </location>
</feature>
<dbReference type="PANTHER" id="PTHR19848:SF8">
    <property type="entry name" value="F-BOX AND WD REPEAT DOMAIN CONTAINING 7"/>
    <property type="match status" value="1"/>
</dbReference>
<feature type="repeat" description="WD" evidence="3">
    <location>
        <begin position="374"/>
        <end position="404"/>
    </location>
</feature>
<dbReference type="EMBL" id="VIIS01000846">
    <property type="protein sequence ID" value="KAF0304437.1"/>
    <property type="molecule type" value="Genomic_DNA"/>
</dbReference>
<reference evidence="6 7" key="1">
    <citation type="submission" date="2019-07" db="EMBL/GenBank/DDBJ databases">
        <title>Draft genome assembly of a fouling barnacle, Amphibalanus amphitrite (Darwin, 1854): The first reference genome for Thecostraca.</title>
        <authorList>
            <person name="Kim W."/>
        </authorList>
    </citation>
    <scope>NUCLEOTIDE SEQUENCE [LARGE SCALE GENOMIC DNA]</scope>
    <source>
        <strain evidence="6">SNU_AA5</strain>
        <tissue evidence="6">Soma without cirri and trophi</tissue>
    </source>
</reference>
<feature type="repeat" description="WD" evidence="3">
    <location>
        <begin position="68"/>
        <end position="99"/>
    </location>
</feature>
<evidence type="ECO:0000256" key="4">
    <source>
        <dbReference type="SAM" id="MobiDB-lite"/>
    </source>
</evidence>
<evidence type="ECO:0000313" key="7">
    <source>
        <dbReference type="Proteomes" id="UP000440578"/>
    </source>
</evidence>
<feature type="repeat" description="WD" evidence="3">
    <location>
        <begin position="252"/>
        <end position="293"/>
    </location>
</feature>
<feature type="region of interest" description="Disordered" evidence="4">
    <location>
        <begin position="411"/>
        <end position="450"/>
    </location>
</feature>
<dbReference type="InterPro" id="IPR019775">
    <property type="entry name" value="WD40_repeat_CS"/>
</dbReference>
<dbReference type="PROSITE" id="PS50294">
    <property type="entry name" value="WD_REPEATS_REGION"/>
    <property type="match status" value="3"/>
</dbReference>
<dbReference type="InterPro" id="IPR011047">
    <property type="entry name" value="Quinoprotein_ADH-like_sf"/>
</dbReference>
<dbReference type="Pfam" id="PF00400">
    <property type="entry name" value="WD40"/>
    <property type="match status" value="3"/>
</dbReference>
<feature type="compositionally biased region" description="Acidic residues" evidence="4">
    <location>
        <begin position="204"/>
        <end position="221"/>
    </location>
</feature>
<keyword evidence="1 3" id="KW-0853">WD repeat</keyword>
<gene>
    <name evidence="6" type="primary">WDR86_2</name>
    <name evidence="6" type="ORF">FJT64_023733</name>
</gene>
<dbReference type="AlphaFoldDB" id="A0A6A4W9K3"/>
<sequence>MGQGASRDRNQTWEVDAISDHQPKVGQHCSINVMQLSGDASMLFTGGEDKVVRIWDIVKEEPKCLGRLKGHTDYITQLAVVGTHVITGSADKTIRKWSMVDVSCEYVYEGHSQRIQRLICTPEFILSSSTDKTCMLWRMHLPEAGKEPRERDRTDDDPRDDMWIRTFRGHTGTVYALCFVPGDVDEEPSQPNGHAKENGHGEGEKDDEEGEQKVVEEEDEDGVHPRDILITGSADGTARSWALATGQQLKVFKGHRGAVMLMAIDSTGKLLYTAGDDTTVRRWDIHKGVCTLVISGHGESVSAMLLVNQMLYTGSADTKARRFVTEFGDLTRTYGSHRDTVNTLRFSEGILFTGCTDSVARAFDANTGRLLRCYSGHEAAITCMQVARKRLYTGSDDGILRVWDADVAPEDRSQIEAETMGDTAKTVDDSGAGAPAEGQDEKKAADAAAE</sequence>
<evidence type="ECO:0000313" key="6">
    <source>
        <dbReference type="EMBL" id="KAF0304437.1"/>
    </source>
</evidence>